<keyword evidence="3" id="KW-1185">Reference proteome</keyword>
<dbReference type="InterPro" id="IPR029044">
    <property type="entry name" value="Nucleotide-diphossugar_trans"/>
</dbReference>
<dbReference type="Pfam" id="PF00535">
    <property type="entry name" value="Glycos_transf_2"/>
    <property type="match status" value="1"/>
</dbReference>
<evidence type="ECO:0000313" key="2">
    <source>
        <dbReference type="EMBL" id="KAA1002564.1"/>
    </source>
</evidence>
<reference evidence="2 3" key="1">
    <citation type="submission" date="2019-08" db="EMBL/GenBank/DDBJ databases">
        <title>Paraburkholderia sp. DCY113.</title>
        <authorList>
            <person name="Kang J."/>
        </authorList>
    </citation>
    <scope>NUCLEOTIDE SEQUENCE [LARGE SCALE GENOMIC DNA]</scope>
    <source>
        <strain evidence="2 3">DCY113</strain>
    </source>
</reference>
<name>A0A5B0GGH9_9BURK</name>
<dbReference type="GO" id="GO:0016740">
    <property type="term" value="F:transferase activity"/>
    <property type="evidence" value="ECO:0007669"/>
    <property type="project" value="UniProtKB-KW"/>
</dbReference>
<accession>A0A5B0GGH9</accession>
<dbReference type="Proteomes" id="UP000325273">
    <property type="component" value="Unassembled WGS sequence"/>
</dbReference>
<evidence type="ECO:0000259" key="1">
    <source>
        <dbReference type="Pfam" id="PF00535"/>
    </source>
</evidence>
<proteinExistence type="predicted"/>
<gene>
    <name evidence="2" type="ORF">FVF58_37195</name>
</gene>
<evidence type="ECO:0000313" key="3">
    <source>
        <dbReference type="Proteomes" id="UP000325273"/>
    </source>
</evidence>
<dbReference type="PANTHER" id="PTHR43685">
    <property type="entry name" value="GLYCOSYLTRANSFERASE"/>
    <property type="match status" value="1"/>
</dbReference>
<comment type="caution">
    <text evidence="2">The sequence shown here is derived from an EMBL/GenBank/DDBJ whole genome shotgun (WGS) entry which is preliminary data.</text>
</comment>
<dbReference type="InterPro" id="IPR050834">
    <property type="entry name" value="Glycosyltransf_2"/>
</dbReference>
<dbReference type="RefSeq" id="WP_149674688.1">
    <property type="nucleotide sequence ID" value="NZ_VTUZ01000037.1"/>
</dbReference>
<protein>
    <submittedName>
        <fullName evidence="2">Glycosyltransferase</fullName>
    </submittedName>
</protein>
<feature type="domain" description="Glycosyltransferase 2-like" evidence="1">
    <location>
        <begin position="14"/>
        <end position="159"/>
    </location>
</feature>
<dbReference type="InterPro" id="IPR001173">
    <property type="entry name" value="Glyco_trans_2-like"/>
</dbReference>
<organism evidence="2 3">
    <name type="scientific">Paraburkholderia panacisoli</name>
    <dbReference type="NCBI Taxonomy" id="2603818"/>
    <lineage>
        <taxon>Bacteria</taxon>
        <taxon>Pseudomonadati</taxon>
        <taxon>Pseudomonadota</taxon>
        <taxon>Betaproteobacteria</taxon>
        <taxon>Burkholderiales</taxon>
        <taxon>Burkholderiaceae</taxon>
        <taxon>Paraburkholderia</taxon>
    </lineage>
</organism>
<dbReference type="AlphaFoldDB" id="A0A5B0GGH9"/>
<dbReference type="PANTHER" id="PTHR43685:SF11">
    <property type="entry name" value="GLYCOSYLTRANSFERASE TAGX-RELATED"/>
    <property type="match status" value="1"/>
</dbReference>
<dbReference type="SUPFAM" id="SSF53448">
    <property type="entry name" value="Nucleotide-diphospho-sugar transferases"/>
    <property type="match status" value="1"/>
</dbReference>
<keyword evidence="2" id="KW-0808">Transferase</keyword>
<sequence>MFKFLKKDAGPSISVVVPLYNHGRYIKSTLESVLEQTSAADEIILIDDGSTDNGFGTAERLLERTPRARLFRQENAGAHNTINRAIGISRSQYIAVLNSDDLFAPKKLERCRELIAQRGTADLIVGGVGIMDDDGARQRGGVAIDWLARSRKFLEKYGLPQLSLVNENYVATTSNMVFSRRLWDLSGGFQPLRYCHDLDFLMFAFEFGSVILDLDEEHIVYRVHQGNTIKEDLSRVRVEIAAVIAEALHQSGPRLLSPAFGELDLEAFTEVLRNKNVSDMLCFFQAVRPAFATRTAFYDYATGPKLNEAFRRIVSPA</sequence>
<dbReference type="Gene3D" id="3.90.550.10">
    <property type="entry name" value="Spore Coat Polysaccharide Biosynthesis Protein SpsA, Chain A"/>
    <property type="match status" value="1"/>
</dbReference>
<dbReference type="EMBL" id="VTUZ01000037">
    <property type="protein sequence ID" value="KAA1002564.1"/>
    <property type="molecule type" value="Genomic_DNA"/>
</dbReference>